<dbReference type="Gene3D" id="3.40.30.10">
    <property type="entry name" value="Glutaredoxin"/>
    <property type="match status" value="1"/>
</dbReference>
<sequence>MPRQLKIDFVSDIACPWCVIGLGGLEHALGALGDEVTADITFHPFELNPAMAAGGENVLEHIVRKYGMPAADVRANRERIKARAADVGFTMNTSDDSRIYNTFDAHRLLAWAKDEGRQHALKRRLFALNFTEQADPGDHEALVAAATDAGLDPAAARDVLASDRYAAEVRADEAHWQRMGITGVPAVIVNDTYLISGGQPPEEFERQLRHILQQG</sequence>
<dbReference type="EMBL" id="JARJJS010000001">
    <property type="protein sequence ID" value="MDF4024375.1"/>
    <property type="molecule type" value="Genomic_DNA"/>
</dbReference>
<feature type="domain" description="DSBA-like thioredoxin" evidence="1">
    <location>
        <begin position="7"/>
        <end position="208"/>
    </location>
</feature>
<comment type="caution">
    <text evidence="2">The sequence shown here is derived from an EMBL/GenBank/DDBJ whole genome shotgun (WGS) entry which is preliminary data.</text>
</comment>
<reference evidence="2 3" key="1">
    <citation type="journal article" date="2024" name="Curr. Microbiol.">
        <title>Luteibacter sahnii sp. nov., A Novel Yellow-Colored Xanthomonadin Pigment Producing Probiotic Bacterium from Healthy Rice Seed Microbiome.</title>
        <authorList>
            <person name="Jaiswal G."/>
            <person name="Rana R."/>
            <person name="Nayak P.K."/>
            <person name="Chouhan R."/>
            <person name="Gandhi S.G."/>
            <person name="Patel H.K."/>
            <person name="Patil P.B."/>
        </authorList>
    </citation>
    <scope>NUCLEOTIDE SEQUENCE [LARGE SCALE GENOMIC DNA]</scope>
    <source>
        <strain evidence="2 3">PPL201</strain>
    </source>
</reference>
<dbReference type="SUPFAM" id="SSF52833">
    <property type="entry name" value="Thioredoxin-like"/>
    <property type="match status" value="1"/>
</dbReference>
<proteinExistence type="predicted"/>
<dbReference type="InterPro" id="IPR036249">
    <property type="entry name" value="Thioredoxin-like_sf"/>
</dbReference>
<evidence type="ECO:0000313" key="2">
    <source>
        <dbReference type="EMBL" id="MDF4024375.1"/>
    </source>
</evidence>
<evidence type="ECO:0000259" key="1">
    <source>
        <dbReference type="Pfam" id="PF01323"/>
    </source>
</evidence>
<organism evidence="2 3">
    <name type="scientific">Luteibacter sahnii</name>
    <dbReference type="NCBI Taxonomy" id="3021977"/>
    <lineage>
        <taxon>Bacteria</taxon>
        <taxon>Pseudomonadati</taxon>
        <taxon>Pseudomonadota</taxon>
        <taxon>Gammaproteobacteria</taxon>
        <taxon>Lysobacterales</taxon>
        <taxon>Rhodanobacteraceae</taxon>
        <taxon>Luteibacter</taxon>
    </lineage>
</organism>
<name>A0ABT6B8E7_9GAMM</name>
<dbReference type="Pfam" id="PF01323">
    <property type="entry name" value="DSBA"/>
    <property type="match status" value="1"/>
</dbReference>
<gene>
    <name evidence="2" type="ORF">P3W24_05280</name>
</gene>
<dbReference type="InterPro" id="IPR001853">
    <property type="entry name" value="DSBA-like_thioredoxin_dom"/>
</dbReference>
<dbReference type="PANTHER" id="PTHR13887">
    <property type="entry name" value="GLUTATHIONE S-TRANSFERASE KAPPA"/>
    <property type="match status" value="1"/>
</dbReference>
<dbReference type="PANTHER" id="PTHR13887:SF41">
    <property type="entry name" value="THIOREDOXIN SUPERFAMILY PROTEIN"/>
    <property type="match status" value="1"/>
</dbReference>
<evidence type="ECO:0000313" key="3">
    <source>
        <dbReference type="Proteomes" id="UP001528850"/>
    </source>
</evidence>
<keyword evidence="3" id="KW-1185">Reference proteome</keyword>
<accession>A0ABT6B8E7</accession>
<protein>
    <submittedName>
        <fullName evidence="2">DsbA family oxidoreductase</fullName>
    </submittedName>
</protein>
<dbReference type="CDD" id="cd03024">
    <property type="entry name" value="DsbA_FrnE"/>
    <property type="match status" value="1"/>
</dbReference>
<dbReference type="Proteomes" id="UP001528850">
    <property type="component" value="Unassembled WGS sequence"/>
</dbReference>